<dbReference type="GO" id="GO:0003723">
    <property type="term" value="F:RNA binding"/>
    <property type="evidence" value="ECO:0007669"/>
    <property type="project" value="InterPro"/>
</dbReference>
<dbReference type="NCBIfam" id="NF038233">
    <property type="entry name" value="retron_St85_RT"/>
    <property type="match status" value="1"/>
</dbReference>
<comment type="similarity">
    <text evidence="8">Belongs to the bacterial reverse transcriptase family.</text>
</comment>
<dbReference type="InterPro" id="IPR000123">
    <property type="entry name" value="Reverse_transcriptase_msDNA"/>
</dbReference>
<dbReference type="Pfam" id="PF00078">
    <property type="entry name" value="RVT_1"/>
    <property type="match status" value="1"/>
</dbReference>
<evidence type="ECO:0000256" key="7">
    <source>
        <dbReference type="ARBA" id="ARBA00023118"/>
    </source>
</evidence>
<proteinExistence type="inferred from homology"/>
<keyword evidence="4" id="KW-0479">Metal-binding</keyword>
<keyword evidence="6" id="KW-0695">RNA-directed DNA polymerase</keyword>
<dbReference type="InterPro" id="IPR000477">
    <property type="entry name" value="RT_dom"/>
</dbReference>
<dbReference type="InterPro" id="IPR051083">
    <property type="entry name" value="GrpII_Intron_Splice-Mob/Def"/>
</dbReference>
<dbReference type="PANTHER" id="PTHR34047:SF7">
    <property type="entry name" value="RNA-DIRECTED DNA POLYMERASE"/>
    <property type="match status" value="1"/>
</dbReference>
<evidence type="ECO:0000256" key="9">
    <source>
        <dbReference type="ARBA" id="ARBA00048173"/>
    </source>
</evidence>
<evidence type="ECO:0000256" key="1">
    <source>
        <dbReference type="ARBA" id="ARBA00012493"/>
    </source>
</evidence>
<reference evidence="11" key="1">
    <citation type="book" date="2014" name="THE 24TH EUROPEAN CONGRESS OF CLINICAL MICROBIOLOGY AND INFECTIOUS DISEASES" publisher="ECCMID 2014" city="Barcelona, Spain">
        <title>Identification of resistance genes in three multidrug-resistant Bacteroides fragilis isolates by whole genome sequencing.</title>
        <editorList>
            <person name="Unknown"/>
            <person name="A."/>
        </editorList>
        <authorList>
            <person name="Sydenham T.V."/>
            <person name="Hasman H."/>
            <person name="Wang M."/>
            <person name="Soki J."/>
            <person name="Nagy E."/>
            <person name="Justesen U.S."/>
        </authorList>
    </citation>
    <scope>NUCLEOTIDE SEQUENCE</scope>
    <source>
        <strain evidence="11">DCMOUH0018B</strain>
    </source>
</reference>
<evidence type="ECO:0000256" key="5">
    <source>
        <dbReference type="ARBA" id="ARBA00022842"/>
    </source>
</evidence>
<keyword evidence="3" id="KW-0548">Nucleotidyltransferase</keyword>
<comment type="catalytic activity">
    <reaction evidence="9">
        <text>DNA(n) + a 2'-deoxyribonucleoside 5'-triphosphate = DNA(n+1) + diphosphate</text>
        <dbReference type="Rhea" id="RHEA:22508"/>
        <dbReference type="Rhea" id="RHEA-COMP:17339"/>
        <dbReference type="Rhea" id="RHEA-COMP:17340"/>
        <dbReference type="ChEBI" id="CHEBI:33019"/>
        <dbReference type="ChEBI" id="CHEBI:61560"/>
        <dbReference type="ChEBI" id="CHEBI:173112"/>
        <dbReference type="EC" id="2.7.7.49"/>
    </reaction>
</comment>
<dbReference type="CDD" id="cd03487">
    <property type="entry name" value="RT_Bac_retron_II"/>
    <property type="match status" value="1"/>
</dbReference>
<evidence type="ECO:0000256" key="3">
    <source>
        <dbReference type="ARBA" id="ARBA00022695"/>
    </source>
</evidence>
<evidence type="ECO:0000256" key="8">
    <source>
        <dbReference type="ARBA" id="ARBA00034120"/>
    </source>
</evidence>
<dbReference type="PATRIC" id="fig|817.53.peg.3734"/>
<dbReference type="AlphaFoldDB" id="A0A0I9S6D2"/>
<dbReference type="RefSeq" id="WP_044301576.1">
    <property type="nucleotide sequence ID" value="NZ_CAEUHN010000018.1"/>
</dbReference>
<evidence type="ECO:0000256" key="4">
    <source>
        <dbReference type="ARBA" id="ARBA00022723"/>
    </source>
</evidence>
<sequence>MELLLAIVIVVTGWLVFSIIRSSKGQEGYKRWKAGNYAGENPYAKEKKETVSSLKNIFGRKAVAFGSKRFDAGAVSWCASLLGVKEDTLREVLDYVPRQYTQFYIKKRSGGVRIITAPQGQLRVMQQTIYQRVLLLANVHPAVTGFCPGKSVSDNARVHLGRKNVLKVDLHDFFPSIRSPRVRATFREMGYSHPIAKVLAELCCCNRYLPQGAPTSPTLSNIIAYPMDKKMMALADEYGLVYTRYADDLTFSGDFLPKDKVLSRIDQVIREEGFTMNVKKTRFLPEHKRKIITGVSVSSGTKMTIPKTKKREIRKNVHYVLTKGLASHQEHIGSTDPVYLKRLLGNLCYWRSIEPDNRYVSDSIAVLKSLM</sequence>
<feature type="domain" description="Reverse transcriptase" evidence="10">
    <location>
        <begin position="86"/>
        <end position="297"/>
    </location>
</feature>
<dbReference type="PRINTS" id="PR00866">
    <property type="entry name" value="RNADNAPOLMS"/>
</dbReference>
<protein>
    <recommendedName>
        <fullName evidence="1">RNA-directed DNA polymerase</fullName>
        <ecNumber evidence="1">2.7.7.49</ecNumber>
    </recommendedName>
</protein>
<dbReference type="SUPFAM" id="SSF56672">
    <property type="entry name" value="DNA/RNA polymerases"/>
    <property type="match status" value="1"/>
</dbReference>
<comment type="caution">
    <text evidence="11">The sequence shown here is derived from an EMBL/GenBank/DDBJ whole genome shotgun (WGS) entry which is preliminary data.</text>
</comment>
<dbReference type="PROSITE" id="PS50878">
    <property type="entry name" value="RT_POL"/>
    <property type="match status" value="1"/>
</dbReference>
<evidence type="ECO:0000256" key="2">
    <source>
        <dbReference type="ARBA" id="ARBA00022679"/>
    </source>
</evidence>
<gene>
    <name evidence="11" type="ORF">EE52_0218100</name>
</gene>
<keyword evidence="7" id="KW-0051">Antiviral defense</keyword>
<evidence type="ECO:0000313" key="11">
    <source>
        <dbReference type="EMBL" id="KFX73378.1"/>
    </source>
</evidence>
<reference evidence="11" key="2">
    <citation type="submission" date="2014-07" db="EMBL/GenBank/DDBJ databases">
        <title>Genetics and epidemiology of antimicrobial resistance in B. fragilis group.</title>
        <authorList>
            <person name="Sydenham T.V."/>
            <person name="Hasman H."/>
            <person name="Kemp M."/>
            <person name="Justesen U.S."/>
        </authorList>
    </citation>
    <scope>NUCLEOTIDE SEQUENCE [LARGE SCALE GENOMIC DNA]</scope>
    <source>
        <strain evidence="11">DCMOUH0018B</strain>
    </source>
</reference>
<dbReference type="GO" id="GO:0003964">
    <property type="term" value="F:RNA-directed DNA polymerase activity"/>
    <property type="evidence" value="ECO:0007669"/>
    <property type="project" value="UniProtKB-KW"/>
</dbReference>
<accession>A0A0I9S6D2</accession>
<evidence type="ECO:0000259" key="10">
    <source>
        <dbReference type="PROSITE" id="PS50878"/>
    </source>
</evidence>
<dbReference type="EC" id="2.7.7.49" evidence="1"/>
<keyword evidence="2" id="KW-0808">Transferase</keyword>
<evidence type="ECO:0000256" key="6">
    <source>
        <dbReference type="ARBA" id="ARBA00022918"/>
    </source>
</evidence>
<keyword evidence="5" id="KW-0460">Magnesium</keyword>
<organism evidence="11">
    <name type="scientific">Bacteroides fragilis</name>
    <dbReference type="NCBI Taxonomy" id="817"/>
    <lineage>
        <taxon>Bacteria</taxon>
        <taxon>Pseudomonadati</taxon>
        <taxon>Bacteroidota</taxon>
        <taxon>Bacteroidia</taxon>
        <taxon>Bacteroidales</taxon>
        <taxon>Bacteroidaceae</taxon>
        <taxon>Bacteroides</taxon>
    </lineage>
</organism>
<dbReference type="GO" id="GO:0046872">
    <property type="term" value="F:metal ion binding"/>
    <property type="evidence" value="ECO:0007669"/>
    <property type="project" value="UniProtKB-KW"/>
</dbReference>
<dbReference type="EMBL" id="JMZZ02000220">
    <property type="protein sequence ID" value="KFX73378.1"/>
    <property type="molecule type" value="Genomic_DNA"/>
</dbReference>
<dbReference type="PANTHER" id="PTHR34047">
    <property type="entry name" value="NUCLEAR INTRON MATURASE 1, MITOCHONDRIAL-RELATED"/>
    <property type="match status" value="1"/>
</dbReference>
<name>A0A0I9S6D2_BACFG</name>
<dbReference type="GO" id="GO:0051607">
    <property type="term" value="P:defense response to virus"/>
    <property type="evidence" value="ECO:0007669"/>
    <property type="project" value="UniProtKB-KW"/>
</dbReference>
<dbReference type="InterPro" id="IPR043502">
    <property type="entry name" value="DNA/RNA_pol_sf"/>
</dbReference>